<protein>
    <submittedName>
        <fullName evidence="2">Uncharacterized protein</fullName>
    </submittedName>
</protein>
<feature type="compositionally biased region" description="Low complexity" evidence="1">
    <location>
        <begin position="14"/>
        <end position="26"/>
    </location>
</feature>
<organism evidence="2 3">
    <name type="scientific">Rotaria magnacalcarata</name>
    <dbReference type="NCBI Taxonomy" id="392030"/>
    <lineage>
        <taxon>Eukaryota</taxon>
        <taxon>Metazoa</taxon>
        <taxon>Spiralia</taxon>
        <taxon>Gnathifera</taxon>
        <taxon>Rotifera</taxon>
        <taxon>Eurotatoria</taxon>
        <taxon>Bdelloidea</taxon>
        <taxon>Philodinida</taxon>
        <taxon>Philodinidae</taxon>
        <taxon>Rotaria</taxon>
    </lineage>
</organism>
<dbReference type="AlphaFoldDB" id="A0A8S3FWI4"/>
<evidence type="ECO:0000313" key="2">
    <source>
        <dbReference type="EMBL" id="CAF5137896.1"/>
    </source>
</evidence>
<dbReference type="Proteomes" id="UP000681967">
    <property type="component" value="Unassembled WGS sequence"/>
</dbReference>
<dbReference type="EMBL" id="CAJOBH010250840">
    <property type="protein sequence ID" value="CAF5137896.1"/>
    <property type="molecule type" value="Genomic_DNA"/>
</dbReference>
<sequence>TSPLIAHVEPQVREQQQQQQQQHPIPIQEQQEIIETSEYSNEQYSNNKNKPSFLDVMSTTRTDTIMISADNDAMNTSMEETTSTSQCKLMYLFLLH</sequence>
<accession>A0A8S3FWI4</accession>
<feature type="non-terminal residue" evidence="2">
    <location>
        <position position="1"/>
    </location>
</feature>
<proteinExistence type="predicted"/>
<comment type="caution">
    <text evidence="2">The sequence shown here is derived from an EMBL/GenBank/DDBJ whole genome shotgun (WGS) entry which is preliminary data.</text>
</comment>
<name>A0A8S3FWI4_9BILA</name>
<evidence type="ECO:0000256" key="1">
    <source>
        <dbReference type="SAM" id="MobiDB-lite"/>
    </source>
</evidence>
<reference evidence="2" key="1">
    <citation type="submission" date="2021-02" db="EMBL/GenBank/DDBJ databases">
        <authorList>
            <person name="Nowell W R."/>
        </authorList>
    </citation>
    <scope>NUCLEOTIDE SEQUENCE</scope>
</reference>
<evidence type="ECO:0000313" key="3">
    <source>
        <dbReference type="Proteomes" id="UP000681967"/>
    </source>
</evidence>
<feature type="region of interest" description="Disordered" evidence="1">
    <location>
        <begin position="1"/>
        <end position="26"/>
    </location>
</feature>
<gene>
    <name evidence="2" type="ORF">BYL167_LOCUS69646</name>
</gene>